<name>A0A1Y2BS27_9BASI</name>
<evidence type="ECO:0000313" key="3">
    <source>
        <dbReference type="Proteomes" id="UP000193467"/>
    </source>
</evidence>
<comment type="caution">
    <text evidence="2">The sequence shown here is derived from an EMBL/GenBank/DDBJ whole genome shotgun (WGS) entry which is preliminary data.</text>
</comment>
<reference evidence="2 3" key="1">
    <citation type="submission" date="2016-07" db="EMBL/GenBank/DDBJ databases">
        <title>Pervasive Adenine N6-methylation of Active Genes in Fungi.</title>
        <authorList>
            <consortium name="DOE Joint Genome Institute"/>
            <person name="Mondo S.J."/>
            <person name="Dannebaum R.O."/>
            <person name="Kuo R.C."/>
            <person name="Labutti K."/>
            <person name="Haridas S."/>
            <person name="Kuo A."/>
            <person name="Salamov A."/>
            <person name="Ahrendt S.R."/>
            <person name="Lipzen A."/>
            <person name="Sullivan W."/>
            <person name="Andreopoulos W.B."/>
            <person name="Clum A."/>
            <person name="Lindquist E."/>
            <person name="Daum C."/>
            <person name="Ramamoorthy G.K."/>
            <person name="Gryganskyi A."/>
            <person name="Culley D."/>
            <person name="Magnuson J.K."/>
            <person name="James T.Y."/>
            <person name="O'Malley M.A."/>
            <person name="Stajich J.E."/>
            <person name="Spatafora J.W."/>
            <person name="Visel A."/>
            <person name="Grigoriev I.V."/>
        </authorList>
    </citation>
    <scope>NUCLEOTIDE SEQUENCE [LARGE SCALE GENOMIC DNA]</scope>
    <source>
        <strain evidence="2 3">62-1032</strain>
    </source>
</reference>
<dbReference type="Proteomes" id="UP000193467">
    <property type="component" value="Unassembled WGS sequence"/>
</dbReference>
<gene>
    <name evidence="2" type="ORF">BCR35DRAFT_336598</name>
</gene>
<dbReference type="CDD" id="cd09917">
    <property type="entry name" value="F-box_SF"/>
    <property type="match status" value="1"/>
</dbReference>
<protein>
    <recommendedName>
        <fullName evidence="1">F-box domain-containing protein</fullName>
    </recommendedName>
</protein>
<dbReference type="EMBL" id="MCGR01000163">
    <property type="protein sequence ID" value="ORY37558.1"/>
    <property type="molecule type" value="Genomic_DNA"/>
</dbReference>
<dbReference type="AlphaFoldDB" id="A0A1Y2BS27"/>
<evidence type="ECO:0000313" key="2">
    <source>
        <dbReference type="EMBL" id="ORY37558.1"/>
    </source>
</evidence>
<evidence type="ECO:0000259" key="1">
    <source>
        <dbReference type="Pfam" id="PF12937"/>
    </source>
</evidence>
<feature type="domain" description="F-box" evidence="1">
    <location>
        <begin position="2"/>
        <end position="57"/>
    </location>
</feature>
<dbReference type="Pfam" id="PF12937">
    <property type="entry name" value="F-box-like"/>
    <property type="match status" value="1"/>
</dbReference>
<dbReference type="InParanoid" id="A0A1Y2BS27"/>
<sequence>MPTLPNEVITEIFSHLENCSETAEGFPGDRHTLAACALVSKRFRKLASDWLYQSLDLTFDAHRSESAVPLDLSTSLDVVDESGAEVVLGLLQQGSPYRTLLAGRGRGIAEELVLTVEPSNYYGTAISSSMLVMVFGMIALRLLELAPRVTTLRVYGGYSWQFGGLLQVAPYCLGRLKELQLAYLHSPEWEDFDPVPTLLGHTEIKLFDLLAKHSTSTLNFLRIVLPFDEELDLTRYDWLETLDIACGGPSRGQAAPLPSTTHPLLRWIPPSPSGIYYLTLRNVSIYHPLPIIPSYLRHLRLELAAEAHRPFAPSSRPFFDSLAACVGSHHIRRLSIYCTGERTVPNRVVYPPEHRETLAAVCEEKGTVLEDRLSHFLR</sequence>
<proteinExistence type="predicted"/>
<dbReference type="SUPFAM" id="SSF81383">
    <property type="entry name" value="F-box domain"/>
    <property type="match status" value="1"/>
</dbReference>
<dbReference type="InterPro" id="IPR036047">
    <property type="entry name" value="F-box-like_dom_sf"/>
</dbReference>
<organism evidence="2 3">
    <name type="scientific">Leucosporidium creatinivorum</name>
    <dbReference type="NCBI Taxonomy" id="106004"/>
    <lineage>
        <taxon>Eukaryota</taxon>
        <taxon>Fungi</taxon>
        <taxon>Dikarya</taxon>
        <taxon>Basidiomycota</taxon>
        <taxon>Pucciniomycotina</taxon>
        <taxon>Microbotryomycetes</taxon>
        <taxon>Leucosporidiales</taxon>
        <taxon>Leucosporidium</taxon>
    </lineage>
</organism>
<accession>A0A1Y2BS27</accession>
<dbReference type="Gene3D" id="1.20.1280.50">
    <property type="match status" value="1"/>
</dbReference>
<keyword evidence="3" id="KW-1185">Reference proteome</keyword>
<dbReference type="InterPro" id="IPR001810">
    <property type="entry name" value="F-box_dom"/>
</dbReference>